<keyword evidence="5 11" id="KW-0132">Cell division</keyword>
<evidence type="ECO:0000313" key="16">
    <source>
        <dbReference type="EMBL" id="MDQ0567802.1"/>
    </source>
</evidence>
<dbReference type="Gene3D" id="1.10.3120.10">
    <property type="entry name" value="Trigger factor, C-terminal domain"/>
    <property type="match status" value="1"/>
</dbReference>
<evidence type="ECO:0000256" key="4">
    <source>
        <dbReference type="ARBA" id="ARBA00016902"/>
    </source>
</evidence>
<dbReference type="NCBIfam" id="TIGR00115">
    <property type="entry name" value="tig"/>
    <property type="match status" value="1"/>
</dbReference>
<dbReference type="Gene3D" id="3.10.50.40">
    <property type="match status" value="1"/>
</dbReference>
<dbReference type="InterPro" id="IPR046357">
    <property type="entry name" value="PPIase_dom_sf"/>
</dbReference>
<dbReference type="Pfam" id="PF05698">
    <property type="entry name" value="Trigger_C"/>
    <property type="match status" value="1"/>
</dbReference>
<dbReference type="EC" id="5.2.1.8" evidence="3 11"/>
<dbReference type="Proteomes" id="UP001236620">
    <property type="component" value="Unassembled WGS sequence"/>
</dbReference>
<feature type="domain" description="PPIase FKBP-type" evidence="15">
    <location>
        <begin position="166"/>
        <end position="226"/>
    </location>
</feature>
<dbReference type="InterPro" id="IPR036611">
    <property type="entry name" value="Trigger_fac_ribosome-bd_sf"/>
</dbReference>
<evidence type="ECO:0000256" key="2">
    <source>
        <dbReference type="ARBA" id="ARBA00005464"/>
    </source>
</evidence>
<keyword evidence="9 11" id="KW-0131">Cell cycle</keyword>
<keyword evidence="6 11" id="KW-0697">Rotamase</keyword>
<comment type="catalytic activity">
    <reaction evidence="1 11 12">
        <text>[protein]-peptidylproline (omega=180) = [protein]-peptidylproline (omega=0)</text>
        <dbReference type="Rhea" id="RHEA:16237"/>
        <dbReference type="Rhea" id="RHEA-COMP:10747"/>
        <dbReference type="Rhea" id="RHEA-COMP:10748"/>
        <dbReference type="ChEBI" id="CHEBI:83833"/>
        <dbReference type="ChEBI" id="CHEBI:83834"/>
        <dbReference type="EC" id="5.2.1.8"/>
    </reaction>
</comment>
<evidence type="ECO:0000256" key="5">
    <source>
        <dbReference type="ARBA" id="ARBA00022618"/>
    </source>
</evidence>
<dbReference type="InterPro" id="IPR001179">
    <property type="entry name" value="PPIase_FKBP_dom"/>
</dbReference>
<dbReference type="HAMAP" id="MF_00303">
    <property type="entry name" value="Trigger_factor_Tig"/>
    <property type="match status" value="1"/>
</dbReference>
<keyword evidence="8 11" id="KW-0413">Isomerase</keyword>
<dbReference type="Pfam" id="PF00254">
    <property type="entry name" value="FKBP_C"/>
    <property type="match status" value="1"/>
</dbReference>
<dbReference type="InterPro" id="IPR027304">
    <property type="entry name" value="Trigger_fact/SurA_dom_sf"/>
</dbReference>
<evidence type="ECO:0000256" key="9">
    <source>
        <dbReference type="ARBA" id="ARBA00023306"/>
    </source>
</evidence>
<evidence type="ECO:0000256" key="1">
    <source>
        <dbReference type="ARBA" id="ARBA00000971"/>
    </source>
</evidence>
<evidence type="ECO:0000256" key="10">
    <source>
        <dbReference type="ARBA" id="ARBA00029986"/>
    </source>
</evidence>
<evidence type="ECO:0000256" key="14">
    <source>
        <dbReference type="SAM" id="Coils"/>
    </source>
</evidence>
<dbReference type="SUPFAM" id="SSF54534">
    <property type="entry name" value="FKBP-like"/>
    <property type="match status" value="1"/>
</dbReference>
<evidence type="ECO:0000256" key="13">
    <source>
        <dbReference type="RuleBase" id="RU003914"/>
    </source>
</evidence>
<evidence type="ECO:0000256" key="11">
    <source>
        <dbReference type="HAMAP-Rule" id="MF_00303"/>
    </source>
</evidence>
<reference evidence="16" key="1">
    <citation type="submission" date="2023-07" db="EMBL/GenBank/DDBJ databases">
        <title>Genomic Encyclopedia of Type Strains, Phase IV (KMG-IV): sequencing the most valuable type-strain genomes for metagenomic binning, comparative biology and taxonomic classification.</title>
        <authorList>
            <person name="Goeker M."/>
        </authorList>
    </citation>
    <scope>NUCLEOTIDE SEQUENCE [LARGE SCALE GENOMIC DNA]</scope>
    <source>
        <strain evidence="16">DSM 22019</strain>
    </source>
</reference>
<dbReference type="RefSeq" id="WP_307444788.1">
    <property type="nucleotide sequence ID" value="NZ_JAUSWP010000003.1"/>
</dbReference>
<sequence length="428" mass="48749">MKFNEEKLIDQGQGKWVVTIDGKEWEELLKKARNRIKSNLEIPGFRKGKAPESKVNAYLTPTKVYNEAFRLSLSSAFDFAREQKKELEPMNSPAPVPAKVSEKELVINFVFDLRPDIKLGSYTGIKTVEKTKIEVTDQEVDQVIDSYCQQFAMEKPKAADAKIAKGDVVVFDFKGYVDEKPFDGGEAKDFKLEIGSNQFVPGFEDSMIGLSVGENQEINVKFPKEYIPALADKDAKFVLNIKSINEKVIPAKDDELAKDLNMPEIKTFADLQEKVKSDVLKQKTANAKSIFVDKVMEEIIKNSEIDLPKTAIERQAKELKKEFEQQIAQQGINLKQYKELTKLTDKDIEEELLKDAKSRLQTYLIISEVKNKENIKATDEVVNNKLEEIAKYYGVELDLIKGSISLDSIKNQVEDEMVYDFLYEKNGK</sequence>
<accession>A0ABU0NED9</accession>
<feature type="coiled-coil region" evidence="14">
    <location>
        <begin position="309"/>
        <end position="340"/>
    </location>
</feature>
<dbReference type="InterPro" id="IPR008880">
    <property type="entry name" value="Trigger_fac_C"/>
</dbReference>
<evidence type="ECO:0000256" key="8">
    <source>
        <dbReference type="ARBA" id="ARBA00023235"/>
    </source>
</evidence>
<dbReference type="PROSITE" id="PS50059">
    <property type="entry name" value="FKBP_PPIASE"/>
    <property type="match status" value="1"/>
</dbReference>
<dbReference type="InterPro" id="IPR005215">
    <property type="entry name" value="Trig_fac"/>
</dbReference>
<comment type="function">
    <text evidence="11">Involved in protein export. Acts as a chaperone by maintaining the newly synthesized protein in an open conformation. Functions as a peptidyl-prolyl cis-trans isomerase.</text>
</comment>
<name>A0ABU0NED9_9MOLU</name>
<comment type="caution">
    <text evidence="16">The sequence shown here is derived from an EMBL/GenBank/DDBJ whole genome shotgun (WGS) entry which is preliminary data.</text>
</comment>
<dbReference type="Gene3D" id="3.30.70.1050">
    <property type="entry name" value="Trigger factor ribosome-binding domain"/>
    <property type="match status" value="1"/>
</dbReference>
<dbReference type="PIRSF" id="PIRSF003095">
    <property type="entry name" value="Trigger_factor"/>
    <property type="match status" value="1"/>
</dbReference>
<evidence type="ECO:0000256" key="7">
    <source>
        <dbReference type="ARBA" id="ARBA00023186"/>
    </source>
</evidence>
<evidence type="ECO:0000313" key="17">
    <source>
        <dbReference type="Proteomes" id="UP001236620"/>
    </source>
</evidence>
<organism evidence="16 17">
    <name type="scientific">Mycoplasma yeatsii</name>
    <dbReference type="NCBI Taxonomy" id="51365"/>
    <lineage>
        <taxon>Bacteria</taxon>
        <taxon>Bacillati</taxon>
        <taxon>Mycoplasmatota</taxon>
        <taxon>Mollicutes</taxon>
        <taxon>Mycoplasmataceae</taxon>
        <taxon>Mycoplasma</taxon>
    </lineage>
</organism>
<evidence type="ECO:0000256" key="3">
    <source>
        <dbReference type="ARBA" id="ARBA00013194"/>
    </source>
</evidence>
<dbReference type="InterPro" id="IPR037041">
    <property type="entry name" value="Trigger_fac_C_sf"/>
</dbReference>
<dbReference type="SUPFAM" id="SSF102735">
    <property type="entry name" value="Trigger factor ribosome-binding domain"/>
    <property type="match status" value="1"/>
</dbReference>
<keyword evidence="11" id="KW-0963">Cytoplasm</keyword>
<dbReference type="EMBL" id="JAUSWP010000003">
    <property type="protein sequence ID" value="MDQ0567802.1"/>
    <property type="molecule type" value="Genomic_DNA"/>
</dbReference>
<evidence type="ECO:0000259" key="15">
    <source>
        <dbReference type="PROSITE" id="PS50059"/>
    </source>
</evidence>
<proteinExistence type="inferred from homology"/>
<comment type="subcellular location">
    <subcellularLocation>
        <location evidence="11">Cytoplasm</location>
    </subcellularLocation>
    <text evidence="11">About half TF is bound to the ribosome near the polypeptide exit tunnel while the other half is free in the cytoplasm.</text>
</comment>
<dbReference type="SUPFAM" id="SSF109998">
    <property type="entry name" value="Triger factor/SurA peptide-binding domain-like"/>
    <property type="match status" value="1"/>
</dbReference>
<comment type="domain">
    <text evidence="11">Consists of 3 domains; the N-terminus binds the ribosome, the middle domain has PPIase activity, while the C-terminus has intrinsic chaperone activity on its own.</text>
</comment>
<keyword evidence="17" id="KW-1185">Reference proteome</keyword>
<gene>
    <name evidence="11" type="primary">tig</name>
    <name evidence="16" type="ORF">J2Z63_000447</name>
</gene>
<keyword evidence="14" id="KW-0175">Coiled coil</keyword>
<evidence type="ECO:0000256" key="6">
    <source>
        <dbReference type="ARBA" id="ARBA00023110"/>
    </source>
</evidence>
<comment type="similarity">
    <text evidence="2 11 13">Belongs to the FKBP-type PPIase family. Tig subfamily.</text>
</comment>
<protein>
    <recommendedName>
        <fullName evidence="4 11">Trigger factor</fullName>
        <shortName evidence="11">TF</shortName>
        <ecNumber evidence="3 11">5.2.1.8</ecNumber>
    </recommendedName>
    <alternativeName>
        <fullName evidence="10 11">PPIase</fullName>
    </alternativeName>
</protein>
<evidence type="ECO:0000256" key="12">
    <source>
        <dbReference type="PROSITE-ProRule" id="PRU00277"/>
    </source>
</evidence>
<dbReference type="InterPro" id="IPR008881">
    <property type="entry name" value="Trigger_fac_ribosome-bd_bac"/>
</dbReference>
<dbReference type="Pfam" id="PF05697">
    <property type="entry name" value="Trigger_N"/>
    <property type="match status" value="1"/>
</dbReference>
<keyword evidence="7 11" id="KW-0143">Chaperone</keyword>